<sequence length="65" mass="7136">MRLMDQPEALLKCFVSEAVLLTGVQQRNGKESSQLLGRVGDTRKGERGSSIVGGYRDLQNPEKST</sequence>
<organism evidence="2">
    <name type="scientific">Salix viminalis</name>
    <name type="common">Common osier</name>
    <name type="synonym">Basket willow</name>
    <dbReference type="NCBI Taxonomy" id="40686"/>
    <lineage>
        <taxon>Eukaryota</taxon>
        <taxon>Viridiplantae</taxon>
        <taxon>Streptophyta</taxon>
        <taxon>Embryophyta</taxon>
        <taxon>Tracheophyta</taxon>
        <taxon>Spermatophyta</taxon>
        <taxon>Magnoliopsida</taxon>
        <taxon>eudicotyledons</taxon>
        <taxon>Gunneridae</taxon>
        <taxon>Pentapetalae</taxon>
        <taxon>rosids</taxon>
        <taxon>fabids</taxon>
        <taxon>Malpighiales</taxon>
        <taxon>Salicaceae</taxon>
        <taxon>Saliceae</taxon>
        <taxon>Salix</taxon>
    </lineage>
</organism>
<evidence type="ECO:0000256" key="1">
    <source>
        <dbReference type="SAM" id="MobiDB-lite"/>
    </source>
</evidence>
<proteinExistence type="predicted"/>
<dbReference type="AlphaFoldDB" id="A0A6N2NJP4"/>
<accession>A0A6N2NJP4</accession>
<dbReference type="EMBL" id="CAADRP010002174">
    <property type="protein sequence ID" value="VFU62987.1"/>
    <property type="molecule type" value="Genomic_DNA"/>
</dbReference>
<feature type="region of interest" description="Disordered" evidence="1">
    <location>
        <begin position="28"/>
        <end position="65"/>
    </location>
</feature>
<name>A0A6N2NJP4_SALVM</name>
<gene>
    <name evidence="2" type="ORF">SVIM_LOCUS477844</name>
</gene>
<evidence type="ECO:0000313" key="2">
    <source>
        <dbReference type="EMBL" id="VFU62987.1"/>
    </source>
</evidence>
<protein>
    <submittedName>
        <fullName evidence="2">Uncharacterized protein</fullName>
    </submittedName>
</protein>
<reference evidence="2" key="1">
    <citation type="submission" date="2019-03" db="EMBL/GenBank/DDBJ databases">
        <authorList>
            <person name="Mank J."/>
            <person name="Almeida P."/>
        </authorList>
    </citation>
    <scope>NUCLEOTIDE SEQUENCE</scope>
    <source>
        <strain evidence="2">78183</strain>
    </source>
</reference>